<accession>A0A1D7QRZ3</accession>
<dbReference type="PANTHER" id="PTHR30212:SF2">
    <property type="entry name" value="PROTEIN YIIM"/>
    <property type="match status" value="1"/>
</dbReference>
<dbReference type="Pfam" id="PF03475">
    <property type="entry name" value="YiiM_3-alpha"/>
    <property type="match status" value="1"/>
</dbReference>
<dbReference type="SUPFAM" id="SSF50800">
    <property type="entry name" value="PK beta-barrel domain-like"/>
    <property type="match status" value="1"/>
</dbReference>
<evidence type="ECO:0000259" key="1">
    <source>
        <dbReference type="PROSITE" id="PS51340"/>
    </source>
</evidence>
<dbReference type="Pfam" id="PF03473">
    <property type="entry name" value="MOSC"/>
    <property type="match status" value="1"/>
</dbReference>
<dbReference type="InterPro" id="IPR005302">
    <property type="entry name" value="MoCF_Sase_C"/>
</dbReference>
<dbReference type="EMBL" id="CP012502">
    <property type="protein sequence ID" value="AOM81775.1"/>
    <property type="molecule type" value="Genomic_DNA"/>
</dbReference>
<organism evidence="2 3">
    <name type="scientific">Salisediminibacterium beveridgei</name>
    <dbReference type="NCBI Taxonomy" id="632773"/>
    <lineage>
        <taxon>Bacteria</taxon>
        <taxon>Bacillati</taxon>
        <taxon>Bacillota</taxon>
        <taxon>Bacilli</taxon>
        <taxon>Bacillales</taxon>
        <taxon>Bacillaceae</taxon>
        <taxon>Salisediminibacterium</taxon>
    </lineage>
</organism>
<dbReference type="AlphaFoldDB" id="A0A1D7QRZ3"/>
<gene>
    <name evidence="2" type="ORF">BBEV_0381</name>
</gene>
<sequence>MMSTPFVSTVLAGQVKQMAHAKFKTQTWSSAICKEAVDGPVWIGALGLSGDEVADRENHGGPDKAVFAYPSVHYDFWATDLPEAAMGMGAMGENLAICGMDETQVYIGDRYQIGDALLQVAQPRQPCWKPAYRYGQKTLTGRILATGRTGWYFRVLTEGDLKAGQAVLLMERPNSTWTVAKCHDLLHAKSVNPDEVRELSQVPFLAERLKRELLKRLNQ</sequence>
<dbReference type="PANTHER" id="PTHR30212">
    <property type="entry name" value="PROTEIN YIIM"/>
    <property type="match status" value="1"/>
</dbReference>
<dbReference type="Gene3D" id="2.40.33.20">
    <property type="entry name" value="PK beta-barrel domain-like"/>
    <property type="match status" value="1"/>
</dbReference>
<dbReference type="GO" id="GO:0030151">
    <property type="term" value="F:molybdenum ion binding"/>
    <property type="evidence" value="ECO:0007669"/>
    <property type="project" value="InterPro"/>
</dbReference>
<dbReference type="STRING" id="632773.BBEV_0381"/>
<feature type="domain" description="MOSC" evidence="1">
    <location>
        <begin position="35"/>
        <end position="170"/>
    </location>
</feature>
<proteinExistence type="predicted"/>
<name>A0A1D7QRZ3_9BACI</name>
<protein>
    <recommendedName>
        <fullName evidence="1">MOSC domain-containing protein</fullName>
    </recommendedName>
</protein>
<dbReference type="InterPro" id="IPR011037">
    <property type="entry name" value="Pyrv_Knase-like_insert_dom_sf"/>
</dbReference>
<dbReference type="InterPro" id="IPR052353">
    <property type="entry name" value="Benzoxazolinone_Detox_Enz"/>
</dbReference>
<keyword evidence="3" id="KW-1185">Reference proteome</keyword>
<dbReference type="GO" id="GO:0003824">
    <property type="term" value="F:catalytic activity"/>
    <property type="evidence" value="ECO:0007669"/>
    <property type="project" value="InterPro"/>
</dbReference>
<dbReference type="GO" id="GO:0030170">
    <property type="term" value="F:pyridoxal phosphate binding"/>
    <property type="evidence" value="ECO:0007669"/>
    <property type="project" value="InterPro"/>
</dbReference>
<dbReference type="PROSITE" id="PS51340">
    <property type="entry name" value="MOSC"/>
    <property type="match status" value="1"/>
</dbReference>
<dbReference type="KEGG" id="bbev:BBEV_0381"/>
<reference evidence="2 3" key="1">
    <citation type="submission" date="2015-08" db="EMBL/GenBank/DDBJ databases">
        <title>The complete genome sequence of Bacillus beveridgei MLTeJB.</title>
        <authorList>
            <person name="Hanson T.E."/>
            <person name="Mesa C."/>
            <person name="Basesman S.M."/>
            <person name="Oremland R.S."/>
        </authorList>
    </citation>
    <scope>NUCLEOTIDE SEQUENCE [LARGE SCALE GENOMIC DNA]</scope>
    <source>
        <strain evidence="2 3">MLTeJB</strain>
    </source>
</reference>
<dbReference type="PATRIC" id="fig|632773.3.peg.413"/>
<dbReference type="Proteomes" id="UP000094463">
    <property type="component" value="Chromosome"/>
</dbReference>
<evidence type="ECO:0000313" key="3">
    <source>
        <dbReference type="Proteomes" id="UP000094463"/>
    </source>
</evidence>
<evidence type="ECO:0000313" key="2">
    <source>
        <dbReference type="EMBL" id="AOM81775.1"/>
    </source>
</evidence>
<dbReference type="InterPro" id="IPR005163">
    <property type="entry name" value="Tri_helical_YiiM-like"/>
</dbReference>